<dbReference type="EMBL" id="JADYXP020000017">
    <property type="protein sequence ID" value="KAL0106671.1"/>
    <property type="molecule type" value="Genomic_DNA"/>
</dbReference>
<proteinExistence type="predicted"/>
<dbReference type="AlphaFoldDB" id="A0AAW2ESG4"/>
<protein>
    <submittedName>
        <fullName evidence="1">Uncharacterized protein</fullName>
    </submittedName>
</protein>
<reference evidence="1 2" key="1">
    <citation type="submission" date="2023-03" db="EMBL/GenBank/DDBJ databases">
        <title>High recombination rates correlate with genetic variation in Cardiocondyla obscurior ants.</title>
        <authorList>
            <person name="Errbii M."/>
        </authorList>
    </citation>
    <scope>NUCLEOTIDE SEQUENCE [LARGE SCALE GENOMIC DNA]</scope>
    <source>
        <strain evidence="1">Alpha-2009</strain>
        <tissue evidence="1">Whole body</tissue>
    </source>
</reference>
<organism evidence="1 2">
    <name type="scientific">Cardiocondyla obscurior</name>
    <dbReference type="NCBI Taxonomy" id="286306"/>
    <lineage>
        <taxon>Eukaryota</taxon>
        <taxon>Metazoa</taxon>
        <taxon>Ecdysozoa</taxon>
        <taxon>Arthropoda</taxon>
        <taxon>Hexapoda</taxon>
        <taxon>Insecta</taxon>
        <taxon>Pterygota</taxon>
        <taxon>Neoptera</taxon>
        <taxon>Endopterygota</taxon>
        <taxon>Hymenoptera</taxon>
        <taxon>Apocrita</taxon>
        <taxon>Aculeata</taxon>
        <taxon>Formicoidea</taxon>
        <taxon>Formicidae</taxon>
        <taxon>Myrmicinae</taxon>
        <taxon>Cardiocondyla</taxon>
    </lineage>
</organism>
<sequence>MNLWINDSNNLEVSYNFIDKNNSNRFFCRLDFLNAHYTDILLYGRL</sequence>
<evidence type="ECO:0000313" key="1">
    <source>
        <dbReference type="EMBL" id="KAL0106671.1"/>
    </source>
</evidence>
<accession>A0AAW2ESG4</accession>
<evidence type="ECO:0000313" key="2">
    <source>
        <dbReference type="Proteomes" id="UP001430953"/>
    </source>
</evidence>
<gene>
    <name evidence="1" type="ORF">PUN28_015314</name>
</gene>
<keyword evidence="2" id="KW-1185">Reference proteome</keyword>
<name>A0AAW2ESG4_9HYME</name>
<comment type="caution">
    <text evidence="1">The sequence shown here is derived from an EMBL/GenBank/DDBJ whole genome shotgun (WGS) entry which is preliminary data.</text>
</comment>
<dbReference type="Proteomes" id="UP001430953">
    <property type="component" value="Unassembled WGS sequence"/>
</dbReference>